<feature type="region of interest" description="Disordered" evidence="1">
    <location>
        <begin position="76"/>
        <end position="140"/>
    </location>
</feature>
<dbReference type="EMBL" id="WOTB01000002">
    <property type="protein sequence ID" value="NHN83474.1"/>
    <property type="molecule type" value="Genomic_DNA"/>
</dbReference>
<name>A0ABX0JJC6_9PROT</name>
<organism evidence="2 3">
    <name type="scientific">Acetobacter musti</name>
    <dbReference type="NCBI Taxonomy" id="864732"/>
    <lineage>
        <taxon>Bacteria</taxon>
        <taxon>Pseudomonadati</taxon>
        <taxon>Pseudomonadota</taxon>
        <taxon>Alphaproteobacteria</taxon>
        <taxon>Acetobacterales</taxon>
        <taxon>Acetobacteraceae</taxon>
        <taxon>Acetobacter</taxon>
    </lineage>
</organism>
<evidence type="ECO:0008006" key="4">
    <source>
        <dbReference type="Google" id="ProtNLM"/>
    </source>
</evidence>
<protein>
    <recommendedName>
        <fullName evidence="4">TonB-dependent receptor</fullName>
    </recommendedName>
</protein>
<evidence type="ECO:0000313" key="2">
    <source>
        <dbReference type="EMBL" id="NHN83474.1"/>
    </source>
</evidence>
<feature type="region of interest" description="Disordered" evidence="1">
    <location>
        <begin position="202"/>
        <end position="227"/>
    </location>
</feature>
<evidence type="ECO:0000256" key="1">
    <source>
        <dbReference type="SAM" id="MobiDB-lite"/>
    </source>
</evidence>
<dbReference type="Proteomes" id="UP000635278">
    <property type="component" value="Unassembled WGS sequence"/>
</dbReference>
<accession>A0ABX0JJC6</accession>
<dbReference type="RefSeq" id="WP_173581900.1">
    <property type="nucleotide sequence ID" value="NZ_WOTB01000002.1"/>
</dbReference>
<gene>
    <name evidence="2" type="ORF">GOB93_02315</name>
</gene>
<keyword evidence="3" id="KW-1185">Reference proteome</keyword>
<feature type="compositionally biased region" description="Low complexity" evidence="1">
    <location>
        <begin position="76"/>
        <end position="93"/>
    </location>
</feature>
<sequence>MFHASSVTALPVAARCSTSFRRAFREPGSFVSLMSTAGRSMKKSLPGIAVIAALSVGTTAGGMAFPAAARAAEPALRPTDTSLSQSSDLSGTQKSGHTRRSGRYGRSTAAAAPAAQTDAPKSLESQETAPPPPPGYEPVEDFDVTLAAHSDAVLAVRPTSSRTMVDAQQMPRSASSTARQFDIFGVPVRVDTPVTPPYNGSFTYDTYGGQPGKGRDATGAWGAAGEP</sequence>
<reference evidence="2 3" key="1">
    <citation type="journal article" date="2020" name="Int. J. Syst. Evol. Microbiol.">
        <title>Novel acetic acid bacteria from cider fermentations: Acetobacter conturbans sp. nov. and Acetobacter fallax sp. nov.</title>
        <authorList>
            <person name="Sombolestani A.S."/>
            <person name="Cleenwerck I."/>
            <person name="Cnockaert M."/>
            <person name="Borremans W."/>
            <person name="Wieme A.D."/>
            <person name="De Vuyst L."/>
            <person name="Vandamme P."/>
        </authorList>
    </citation>
    <scope>NUCLEOTIDE SEQUENCE [LARGE SCALE GENOMIC DNA]</scope>
    <source>
        <strain evidence="2 3">LMG 30640</strain>
    </source>
</reference>
<evidence type="ECO:0000313" key="3">
    <source>
        <dbReference type="Proteomes" id="UP000635278"/>
    </source>
</evidence>
<comment type="caution">
    <text evidence="2">The sequence shown here is derived from an EMBL/GenBank/DDBJ whole genome shotgun (WGS) entry which is preliminary data.</text>
</comment>
<feature type="compositionally biased region" description="Low complexity" evidence="1">
    <location>
        <begin position="108"/>
        <end position="120"/>
    </location>
</feature>
<proteinExistence type="predicted"/>